<name>A0A1T4Z003_9ACTN</name>
<dbReference type="STRING" id="1736691.SAMN06295964_1655"/>
<dbReference type="InterPro" id="IPR001509">
    <property type="entry name" value="Epimerase_deHydtase"/>
</dbReference>
<evidence type="ECO:0000259" key="2">
    <source>
        <dbReference type="Pfam" id="PF01370"/>
    </source>
</evidence>
<dbReference type="PANTHER" id="PTHR43000">
    <property type="entry name" value="DTDP-D-GLUCOSE 4,6-DEHYDRATASE-RELATED"/>
    <property type="match status" value="1"/>
</dbReference>
<feature type="domain" description="NAD-dependent epimerase/dehydratase" evidence="2">
    <location>
        <begin position="191"/>
        <end position="301"/>
    </location>
</feature>
<accession>A0A1T4Z003</accession>
<dbReference type="EMBL" id="LT796768">
    <property type="protein sequence ID" value="SKB07316.1"/>
    <property type="molecule type" value="Genomic_DNA"/>
</dbReference>
<dbReference type="Gene3D" id="3.40.50.720">
    <property type="entry name" value="NAD(P)-binding Rossmann-like Domain"/>
    <property type="match status" value="1"/>
</dbReference>
<sequence>MLGPVEHASERWMEPMTRVLVTGGAGFIGTNLVEELVRRGCEVTVLDSLLPQVHGEDPTRSVLYRRVREHAEVIVGDITSREDLEPALRGQDVVVHLAAETGTGQSMYEIERYSRVNVGGTALLLDILANDLERTVSKIVVASSRSIYGEGRYLSRELGHVHPRSRRESDLTAGCFEPTVEGDVSGLEVVPTTEDSLIDPSSVYGITKHTQEALIRNVAPTIGIAPVALRYQNVYGPGQSLSNPYTGILSIFSTLIRQGREINIFEDGEESRDFVFIDDVVRATATAALDPRADGEVLNVGSGVATTVNTVVAELQRAFGTQVPTRVSGNYRLGDIRHNVADLTRISQVLGFAPEVSFAEGVDAFVGWVRAQELTDGGYESSLEEMKRKNLLK</sequence>
<evidence type="ECO:0000313" key="3">
    <source>
        <dbReference type="EMBL" id="SKB07316.1"/>
    </source>
</evidence>
<dbReference type="InterPro" id="IPR036291">
    <property type="entry name" value="NAD(P)-bd_dom_sf"/>
</dbReference>
<evidence type="ECO:0000313" key="4">
    <source>
        <dbReference type="Proteomes" id="UP000191040"/>
    </source>
</evidence>
<organism evidence="3 4">
    <name type="scientific">Aeromicrobium choanae</name>
    <dbReference type="NCBI Taxonomy" id="1736691"/>
    <lineage>
        <taxon>Bacteria</taxon>
        <taxon>Bacillati</taxon>
        <taxon>Actinomycetota</taxon>
        <taxon>Actinomycetes</taxon>
        <taxon>Propionibacteriales</taxon>
        <taxon>Nocardioidaceae</taxon>
        <taxon>Aeromicrobium</taxon>
    </lineage>
</organism>
<dbReference type="Pfam" id="PF01370">
    <property type="entry name" value="Epimerase"/>
    <property type="match status" value="2"/>
</dbReference>
<gene>
    <name evidence="3" type="ORF">SAMN06295964_1655</name>
</gene>
<dbReference type="Proteomes" id="UP000191040">
    <property type="component" value="Chromosome I"/>
</dbReference>
<evidence type="ECO:0000256" key="1">
    <source>
        <dbReference type="ARBA" id="ARBA00007637"/>
    </source>
</evidence>
<comment type="similarity">
    <text evidence="1">Belongs to the NAD(P)-dependent epimerase/dehydratase family.</text>
</comment>
<dbReference type="SUPFAM" id="SSF51735">
    <property type="entry name" value="NAD(P)-binding Rossmann-fold domains"/>
    <property type="match status" value="1"/>
</dbReference>
<dbReference type="AlphaFoldDB" id="A0A1T4Z003"/>
<reference evidence="4" key="1">
    <citation type="submission" date="2017-02" db="EMBL/GenBank/DDBJ databases">
        <authorList>
            <person name="Varghese N."/>
            <person name="Submissions S."/>
        </authorList>
    </citation>
    <scope>NUCLEOTIDE SEQUENCE [LARGE SCALE GENOMIC DNA]</scope>
    <source>
        <strain evidence="4">9H-4</strain>
    </source>
</reference>
<feature type="domain" description="NAD-dependent epimerase/dehydratase" evidence="2">
    <location>
        <begin position="19"/>
        <end position="153"/>
    </location>
</feature>
<protein>
    <submittedName>
        <fullName evidence="3">dTDP-L-rhamnose 4-epimerase</fullName>
    </submittedName>
</protein>
<proteinExistence type="inferred from homology"/>
<keyword evidence="4" id="KW-1185">Reference proteome</keyword>